<evidence type="ECO:0008006" key="10">
    <source>
        <dbReference type="Google" id="ProtNLM"/>
    </source>
</evidence>
<dbReference type="Pfam" id="PF04515">
    <property type="entry name" value="Choline_transpo"/>
    <property type="match status" value="1"/>
</dbReference>
<evidence type="ECO:0000313" key="8">
    <source>
        <dbReference type="EMBL" id="CAH2100197.1"/>
    </source>
</evidence>
<feature type="transmembrane region" description="Helical" evidence="7">
    <location>
        <begin position="558"/>
        <end position="585"/>
    </location>
</feature>
<evidence type="ECO:0000313" key="9">
    <source>
        <dbReference type="Proteomes" id="UP001153954"/>
    </source>
</evidence>
<feature type="transmembrane region" description="Helical" evidence="7">
    <location>
        <begin position="413"/>
        <end position="434"/>
    </location>
</feature>
<dbReference type="GO" id="GO:0016020">
    <property type="term" value="C:membrane"/>
    <property type="evidence" value="ECO:0007669"/>
    <property type="project" value="UniProtKB-SubCell"/>
</dbReference>
<dbReference type="PANTHER" id="PTHR12385">
    <property type="entry name" value="CHOLINE TRANSPORTER-LIKE (SLC FAMILY 44)"/>
    <property type="match status" value="1"/>
</dbReference>
<feature type="transmembrane region" description="Helical" evidence="7">
    <location>
        <begin position="359"/>
        <end position="380"/>
    </location>
</feature>
<dbReference type="PANTHER" id="PTHR12385:SF14">
    <property type="entry name" value="CHOLINE TRANSPORTER-LIKE 2"/>
    <property type="match status" value="1"/>
</dbReference>
<protein>
    <recommendedName>
        <fullName evidence="10">CTL-like protein 2</fullName>
    </recommendedName>
</protein>
<dbReference type="InterPro" id="IPR007603">
    <property type="entry name" value="Choline_transptr-like"/>
</dbReference>
<accession>A0AAU9ULX5</accession>
<dbReference type="GO" id="GO:0022857">
    <property type="term" value="F:transmembrane transporter activity"/>
    <property type="evidence" value="ECO:0007669"/>
    <property type="project" value="InterPro"/>
</dbReference>
<keyword evidence="5 7" id="KW-0472">Membrane</keyword>
<feature type="transmembrane region" description="Helical" evidence="7">
    <location>
        <begin position="463"/>
        <end position="484"/>
    </location>
</feature>
<sequence>MGCCGNYCLPPKESREPIRYDPNFNGPIHNRSCTDIVWLIVFILFLGGWAYVGYFSMTRGNVEKLLAPIDSNGRRCGLDSGLEDKKYLLFFNIAKCLAPGTPITGCPTTQVCVSQCPSKTVLFEKEIIQNSASFNQIKSDMVCIDGLDVQTMSSSEALEHIQKERCASFVLQSQPVLFRCIGDLSTLQCKDTSKPGQSMLSGTSGGTCVRNSKEAQRSLLNSATALDSYVGWIAASWVTFFTRNERDTHVFVSTLYSTIIYAHIRVVTNACLVYGTVLGRCFVNVTAAVAVLREISNGTVDLVESQVLEQLTQLLKFDQLSAQIVQDLVNSRWYMAGALVAVVVVCFIYILLLRWVVTPVVWVSIAGLLALIGFATYLCYKNYEYYKANPVGLYQTTNLKGYAQSIFAKSGTWLAILIILAVVFLILLFVIIFLRKRIVIAIALIREGSKAVTAIKSTVLFPLFPWIIQCGIIAYGILVLVYLLSIGESAFRVVNLKNDTTCDCGDLYKEDGDACNPAKFISQCHDTRSGVLPCQLASCHFTGINNPQSVIYMHLVNLLGFFWALFFVSGVADMMLASTFSTWYWTFHKKDLPFFTLTSGIYRTLRYHLGTVAFGALIIAIVRVIRVILEYIDHKVKKFDNPFTRCIMCCCKCFFWCLENFLKFVNKNAYIMCAVHGKNFCRSANDAFSLLMRNIVRVVVLDKVADFIFFLSKLLISIGVGFAVYYLLEWNYVYEVTGGERLHYNYVPAIILSVATYLICTIFFNVYSMAVDTLFLCFLEDCERNDGSPEKPYFMSKNLMKILGKRNKI</sequence>
<comment type="subcellular location">
    <subcellularLocation>
        <location evidence="1">Membrane</location>
        <topology evidence="1">Multi-pass membrane protein</topology>
    </subcellularLocation>
</comment>
<keyword evidence="9" id="KW-1185">Reference proteome</keyword>
<feature type="transmembrane region" description="Helical" evidence="7">
    <location>
        <begin position="605"/>
        <end position="629"/>
    </location>
</feature>
<keyword evidence="4 7" id="KW-1133">Transmembrane helix</keyword>
<feature type="transmembrane region" description="Helical" evidence="7">
    <location>
        <begin position="746"/>
        <end position="767"/>
    </location>
</feature>
<feature type="transmembrane region" description="Helical" evidence="7">
    <location>
        <begin position="333"/>
        <end position="353"/>
    </location>
</feature>
<comment type="caution">
    <text evidence="8">The sequence shown here is derived from an EMBL/GenBank/DDBJ whole genome shotgun (WGS) entry which is preliminary data.</text>
</comment>
<dbReference type="AlphaFoldDB" id="A0AAU9ULX5"/>
<gene>
    <name evidence="8" type="ORF">EEDITHA_LOCUS15091</name>
</gene>
<proteinExistence type="inferred from homology"/>
<organism evidence="8 9">
    <name type="scientific">Euphydryas editha</name>
    <name type="common">Edith's checkerspot</name>
    <dbReference type="NCBI Taxonomy" id="104508"/>
    <lineage>
        <taxon>Eukaryota</taxon>
        <taxon>Metazoa</taxon>
        <taxon>Ecdysozoa</taxon>
        <taxon>Arthropoda</taxon>
        <taxon>Hexapoda</taxon>
        <taxon>Insecta</taxon>
        <taxon>Pterygota</taxon>
        <taxon>Neoptera</taxon>
        <taxon>Endopterygota</taxon>
        <taxon>Lepidoptera</taxon>
        <taxon>Glossata</taxon>
        <taxon>Ditrysia</taxon>
        <taxon>Papilionoidea</taxon>
        <taxon>Nymphalidae</taxon>
        <taxon>Nymphalinae</taxon>
        <taxon>Euphydryas</taxon>
    </lineage>
</organism>
<dbReference type="EMBL" id="CAKOGL010000022">
    <property type="protein sequence ID" value="CAH2100197.1"/>
    <property type="molecule type" value="Genomic_DNA"/>
</dbReference>
<keyword evidence="6" id="KW-0325">Glycoprotein</keyword>
<evidence type="ECO:0000256" key="5">
    <source>
        <dbReference type="ARBA" id="ARBA00023136"/>
    </source>
</evidence>
<dbReference type="Proteomes" id="UP001153954">
    <property type="component" value="Unassembled WGS sequence"/>
</dbReference>
<comment type="similarity">
    <text evidence="2">Belongs to the CTL (choline transporter-like) family.</text>
</comment>
<feature type="transmembrane region" description="Helical" evidence="7">
    <location>
        <begin position="36"/>
        <end position="55"/>
    </location>
</feature>
<name>A0AAU9ULX5_EUPED</name>
<evidence type="ECO:0000256" key="2">
    <source>
        <dbReference type="ARBA" id="ARBA00007168"/>
    </source>
</evidence>
<feature type="transmembrane region" description="Helical" evidence="7">
    <location>
        <begin position="707"/>
        <end position="726"/>
    </location>
</feature>
<evidence type="ECO:0000256" key="1">
    <source>
        <dbReference type="ARBA" id="ARBA00004141"/>
    </source>
</evidence>
<evidence type="ECO:0000256" key="7">
    <source>
        <dbReference type="SAM" id="Phobius"/>
    </source>
</evidence>
<evidence type="ECO:0000256" key="3">
    <source>
        <dbReference type="ARBA" id="ARBA00022692"/>
    </source>
</evidence>
<evidence type="ECO:0000256" key="6">
    <source>
        <dbReference type="ARBA" id="ARBA00023180"/>
    </source>
</evidence>
<keyword evidence="3 7" id="KW-0812">Transmembrane</keyword>
<evidence type="ECO:0000256" key="4">
    <source>
        <dbReference type="ARBA" id="ARBA00022989"/>
    </source>
</evidence>
<reference evidence="8" key="1">
    <citation type="submission" date="2022-03" db="EMBL/GenBank/DDBJ databases">
        <authorList>
            <person name="Tunstrom K."/>
        </authorList>
    </citation>
    <scope>NUCLEOTIDE SEQUENCE</scope>
</reference>